<feature type="binding site" evidence="9">
    <location>
        <position position="248"/>
    </location>
    <ligand>
        <name>Zn(2+)</name>
        <dbReference type="ChEBI" id="CHEBI:29105"/>
        <label>2</label>
    </ligand>
</feature>
<dbReference type="SMART" id="SM00098">
    <property type="entry name" value="alkPPc"/>
    <property type="match status" value="1"/>
</dbReference>
<dbReference type="OrthoDB" id="7392499at2759"/>
<gene>
    <name evidence="13" type="ORF">DM01DRAFT_317948</name>
</gene>
<dbReference type="STRING" id="101127.A0A1X2GGK7"/>
<keyword evidence="7 9" id="KW-0460">Magnesium</keyword>
<dbReference type="Proteomes" id="UP000242146">
    <property type="component" value="Unassembled WGS sequence"/>
</dbReference>
<keyword evidence="5 11" id="KW-0378">Hydrolase</keyword>
<dbReference type="PRINTS" id="PR00113">
    <property type="entry name" value="ALKPHPHTASE"/>
</dbReference>
<proteinExistence type="inferred from homology"/>
<evidence type="ECO:0000256" key="4">
    <source>
        <dbReference type="ARBA" id="ARBA00022723"/>
    </source>
</evidence>
<feature type="binding site" evidence="9">
    <location>
        <position position="247"/>
    </location>
    <ligand>
        <name>Zn(2+)</name>
        <dbReference type="ChEBI" id="CHEBI:29105"/>
        <label>2</label>
    </ligand>
</feature>
<dbReference type="GO" id="GO:0000329">
    <property type="term" value="C:fungal-type vacuole membrane"/>
    <property type="evidence" value="ECO:0007669"/>
    <property type="project" value="TreeGrafter"/>
</dbReference>
<dbReference type="InterPro" id="IPR042085">
    <property type="entry name" value="Ap_crown"/>
</dbReference>
<keyword evidence="4 9" id="KW-0479">Metal-binding</keyword>
<dbReference type="SUPFAM" id="SSF53649">
    <property type="entry name" value="Alkaline phosphatase-like"/>
    <property type="match status" value="1"/>
</dbReference>
<evidence type="ECO:0000256" key="5">
    <source>
        <dbReference type="ARBA" id="ARBA00022801"/>
    </source>
</evidence>
<comment type="cofactor">
    <cofactor evidence="9">
        <name>Mg(2+)</name>
        <dbReference type="ChEBI" id="CHEBI:18420"/>
    </cofactor>
    <text evidence="9">Binds 1 Mg(2+) ion.</text>
</comment>
<evidence type="ECO:0000256" key="6">
    <source>
        <dbReference type="ARBA" id="ARBA00022833"/>
    </source>
</evidence>
<feature type="binding site" evidence="9">
    <location>
        <position position="346"/>
    </location>
    <ligand>
        <name>Zn(2+)</name>
        <dbReference type="ChEBI" id="CHEBI:29105"/>
        <label>2</label>
    </ligand>
</feature>
<dbReference type="GO" id="GO:0046872">
    <property type="term" value="F:metal ion binding"/>
    <property type="evidence" value="ECO:0007669"/>
    <property type="project" value="UniProtKB-KW"/>
</dbReference>
<keyword evidence="3" id="KW-0597">Phosphoprotein</keyword>
<dbReference type="Gene3D" id="3.40.720.10">
    <property type="entry name" value="Alkaline Phosphatase, subunit A"/>
    <property type="match status" value="2"/>
</dbReference>
<feature type="binding site" evidence="9">
    <location>
        <position position="205"/>
    </location>
    <ligand>
        <name>Zn(2+)</name>
        <dbReference type="ChEBI" id="CHEBI:29105"/>
        <label>2</label>
    </ligand>
</feature>
<evidence type="ECO:0000256" key="8">
    <source>
        <dbReference type="PIRSR" id="PIRSR601952-1"/>
    </source>
</evidence>
<evidence type="ECO:0000256" key="7">
    <source>
        <dbReference type="ARBA" id="ARBA00022842"/>
    </source>
</evidence>
<evidence type="ECO:0000256" key="3">
    <source>
        <dbReference type="ARBA" id="ARBA00022553"/>
    </source>
</evidence>
<feature type="binding site" evidence="9">
    <location>
        <position position="5"/>
    </location>
    <ligand>
        <name>Mg(2+)</name>
        <dbReference type="ChEBI" id="CHEBI:18420"/>
    </ligand>
</feature>
<evidence type="ECO:0000256" key="9">
    <source>
        <dbReference type="PIRSR" id="PIRSR601952-2"/>
    </source>
</evidence>
<comment type="catalytic activity">
    <reaction evidence="11">
        <text>a phosphate monoester + H2O = an alcohol + phosphate</text>
        <dbReference type="Rhea" id="RHEA:15017"/>
        <dbReference type="ChEBI" id="CHEBI:15377"/>
        <dbReference type="ChEBI" id="CHEBI:30879"/>
        <dbReference type="ChEBI" id="CHEBI:43474"/>
        <dbReference type="ChEBI" id="CHEBI:67140"/>
        <dbReference type="EC" id="3.1.3.1"/>
    </reaction>
</comment>
<evidence type="ECO:0000256" key="12">
    <source>
        <dbReference type="SAM" id="Coils"/>
    </source>
</evidence>
<dbReference type="PROSITE" id="PS00123">
    <property type="entry name" value="ALKALINE_PHOSPHATASE"/>
    <property type="match status" value="1"/>
</dbReference>
<evidence type="ECO:0000256" key="10">
    <source>
        <dbReference type="RuleBase" id="RU003946"/>
    </source>
</evidence>
<reference evidence="13 14" key="1">
    <citation type="submission" date="2016-07" db="EMBL/GenBank/DDBJ databases">
        <title>Pervasive Adenine N6-methylation of Active Genes in Fungi.</title>
        <authorList>
            <consortium name="DOE Joint Genome Institute"/>
            <person name="Mondo S.J."/>
            <person name="Dannebaum R.O."/>
            <person name="Kuo R.C."/>
            <person name="Labutti K."/>
            <person name="Haridas S."/>
            <person name="Kuo A."/>
            <person name="Salamov A."/>
            <person name="Ahrendt S.R."/>
            <person name="Lipzen A."/>
            <person name="Sullivan W."/>
            <person name="Andreopoulos W.B."/>
            <person name="Clum A."/>
            <person name="Lindquist E."/>
            <person name="Daum C."/>
            <person name="Ramamoorthy G.K."/>
            <person name="Gryganskyi A."/>
            <person name="Culley D."/>
            <person name="Magnuson J.K."/>
            <person name="James T.Y."/>
            <person name="O'Malley M.A."/>
            <person name="Stajich J.E."/>
            <person name="Spatafora J.W."/>
            <person name="Visel A."/>
            <person name="Grigoriev I.V."/>
        </authorList>
    </citation>
    <scope>NUCLEOTIDE SEQUENCE [LARGE SCALE GENOMIC DNA]</scope>
    <source>
        <strain evidence="13 14">NRRL 3301</strain>
    </source>
</reference>
<dbReference type="AlphaFoldDB" id="A0A1X2GGK7"/>
<feature type="binding site" evidence="9">
    <location>
        <position position="5"/>
    </location>
    <ligand>
        <name>Zn(2+)</name>
        <dbReference type="ChEBI" id="CHEBI:29105"/>
        <label>2</label>
    </ligand>
</feature>
<organism evidence="13 14">
    <name type="scientific">Hesseltinella vesiculosa</name>
    <dbReference type="NCBI Taxonomy" id="101127"/>
    <lineage>
        <taxon>Eukaryota</taxon>
        <taxon>Fungi</taxon>
        <taxon>Fungi incertae sedis</taxon>
        <taxon>Mucoromycota</taxon>
        <taxon>Mucoromycotina</taxon>
        <taxon>Mucoromycetes</taxon>
        <taxon>Mucorales</taxon>
        <taxon>Cunninghamellaceae</taxon>
        <taxon>Hesseltinella</taxon>
    </lineage>
</organism>
<comment type="similarity">
    <text evidence="1 10">Belongs to the alkaline phosphatase family.</text>
</comment>
<feature type="binding site" evidence="9">
    <location>
        <position position="200"/>
    </location>
    <ligand>
        <name>Mg(2+)</name>
        <dbReference type="ChEBI" id="CHEBI:18420"/>
    </ligand>
</feature>
<feature type="binding site" evidence="9">
    <location>
        <position position="105"/>
    </location>
    <ligand>
        <name>Mg(2+)</name>
        <dbReference type="ChEBI" id="CHEBI:18420"/>
    </ligand>
</feature>
<dbReference type="InterPro" id="IPR018299">
    <property type="entry name" value="Alkaline_phosphatase_AS"/>
</dbReference>
<evidence type="ECO:0000313" key="14">
    <source>
        <dbReference type="Proteomes" id="UP000242146"/>
    </source>
</evidence>
<comment type="cofactor">
    <cofactor evidence="9">
        <name>Zn(2+)</name>
        <dbReference type="ChEBI" id="CHEBI:29105"/>
    </cofactor>
    <text evidence="9">Binds 2 Zn(2+) ions.</text>
</comment>
<feature type="binding site" evidence="9">
    <location>
        <position position="107"/>
    </location>
    <ligand>
        <name>Mg(2+)</name>
        <dbReference type="ChEBI" id="CHEBI:18420"/>
    </ligand>
</feature>
<keyword evidence="6 9" id="KW-0862">Zinc</keyword>
<evidence type="ECO:0000313" key="13">
    <source>
        <dbReference type="EMBL" id="ORX52693.1"/>
    </source>
</evidence>
<dbReference type="Gene3D" id="1.10.1200.140">
    <property type="entry name" value="Alkaline phosphatase, crown domain"/>
    <property type="match status" value="1"/>
</dbReference>
<dbReference type="EC" id="3.1.3.1" evidence="2 11"/>
<feature type="binding site" evidence="9">
    <location>
        <position position="209"/>
    </location>
    <ligand>
        <name>Zn(2+)</name>
        <dbReference type="ChEBI" id="CHEBI:29105"/>
        <label>2</label>
    </ligand>
</feature>
<comment type="caution">
    <text evidence="13">The sequence shown here is derived from an EMBL/GenBank/DDBJ whole genome shotgun (WGS) entry which is preliminary data.</text>
</comment>
<keyword evidence="12" id="KW-0175">Coiled coil</keyword>
<dbReference type="InterPro" id="IPR017850">
    <property type="entry name" value="Alkaline_phosphatase_core_sf"/>
</dbReference>
<protein>
    <recommendedName>
        <fullName evidence="2 11">Alkaline phosphatase</fullName>
        <ecNumber evidence="2 11">3.1.3.1</ecNumber>
    </recommendedName>
</protein>
<accession>A0A1X2GGK7</accession>
<evidence type="ECO:0000256" key="2">
    <source>
        <dbReference type="ARBA" id="ARBA00012647"/>
    </source>
</evidence>
<evidence type="ECO:0000256" key="1">
    <source>
        <dbReference type="ARBA" id="ARBA00005984"/>
    </source>
</evidence>
<dbReference type="InterPro" id="IPR001952">
    <property type="entry name" value="Alkaline_phosphatase"/>
</dbReference>
<dbReference type="GO" id="GO:0004035">
    <property type="term" value="F:alkaline phosphatase activity"/>
    <property type="evidence" value="ECO:0007669"/>
    <property type="project" value="UniProtKB-EC"/>
</dbReference>
<feature type="active site" description="Phosphoserine intermediate" evidence="8">
    <location>
        <position position="53"/>
    </location>
</feature>
<dbReference type="PANTHER" id="PTHR11596:SF5">
    <property type="entry name" value="ALKALINE PHOSPHATASE"/>
    <property type="match status" value="1"/>
</dbReference>
<keyword evidence="14" id="KW-1185">Reference proteome</keyword>
<dbReference type="EMBL" id="MCGT01000017">
    <property type="protein sequence ID" value="ORX52693.1"/>
    <property type="molecule type" value="Genomic_DNA"/>
</dbReference>
<name>A0A1X2GGK7_9FUNG</name>
<feature type="coiled-coil region" evidence="12">
    <location>
        <begin position="159"/>
        <end position="186"/>
    </location>
</feature>
<evidence type="ECO:0000256" key="11">
    <source>
        <dbReference type="RuleBase" id="RU003947"/>
    </source>
</evidence>
<dbReference type="PANTHER" id="PTHR11596">
    <property type="entry name" value="ALKALINE PHOSPHATASE"/>
    <property type="match status" value="1"/>
</dbReference>
<dbReference type="CDD" id="cd16012">
    <property type="entry name" value="ALP"/>
    <property type="match status" value="1"/>
</dbReference>
<sequence length="430" mass="47748">MNFPDGLGPASVSFARTYYQYVHDKPYDYEMPLDTIHVGQSRTRSSSTLVTDSAAGATAYSCGMKTFNRGIAVDPHRKPCGTVMESASLHAGMMTGLVVTSRITHATPASFSAHVVDRDNENAIAVQQVGDNPLGFRADLLFGGGYCHFLPKGSKQGCRGDQRNLLQEAQDNLREMTDKALKMLSNATVNSERGFFLMVEGSRIDMAAHSNDPAAHVHDILEYQDTVALVKEFIDKNPNTLLISTSDHETGGLSLARQVSNRYPKYLWYPDVLKNIKSSTAELARTILHMNQTEKEKSVQEILGIHDITAEEKTALGNQKSIKHLDQFLAEMVSLRSQLGWATHGHSGVDVNLYAYGHSAKDLRGSRENMAVGKFVAQRLGLDLNSITVQLNENDPKFHLEPLTEEDKLAYTDHLDQYHHDDSLLHHPHY</sequence>
<dbReference type="Pfam" id="PF00245">
    <property type="entry name" value="Alk_phosphatase"/>
    <property type="match status" value="2"/>
</dbReference>